<reference evidence="1" key="1">
    <citation type="submission" date="2022-01" db="EMBL/GenBank/DDBJ databases">
        <authorList>
            <person name="King R."/>
        </authorList>
    </citation>
    <scope>NUCLEOTIDE SEQUENCE</scope>
</reference>
<accession>A0A9N9RS15</accession>
<sequence length="223" mass="25512">MWDYEKIGNEMAMKMMLIDGIREPTLSQIQEDSDRNVCVDRSLLSVPAWLYYSEPHPGLSEHYHTVNFYDNLSKLTAEDDDDLQLPKVPFSMVDHEIKYKLLINLKPSRPGVPSLKTLKNGTIVITSSSFPSDIGNETEIYLNFHDKLLPCCFTTSTSDVIIDSPLTAECRVRCYYLVIPSVVTEITFMKSNGRVIYRCEYEEMWLHGSASYQQLCGSNEDSK</sequence>
<dbReference type="EMBL" id="OU895878">
    <property type="protein sequence ID" value="CAG9801712.1"/>
    <property type="molecule type" value="Genomic_DNA"/>
</dbReference>
<gene>
    <name evidence="1" type="ORF">CHIRRI_LOCUS4634</name>
</gene>
<dbReference type="OrthoDB" id="10402404at2759"/>
<proteinExistence type="predicted"/>
<keyword evidence="2" id="KW-1185">Reference proteome</keyword>
<name>A0A9N9RS15_9DIPT</name>
<organism evidence="1 2">
    <name type="scientific">Chironomus riparius</name>
    <dbReference type="NCBI Taxonomy" id="315576"/>
    <lineage>
        <taxon>Eukaryota</taxon>
        <taxon>Metazoa</taxon>
        <taxon>Ecdysozoa</taxon>
        <taxon>Arthropoda</taxon>
        <taxon>Hexapoda</taxon>
        <taxon>Insecta</taxon>
        <taxon>Pterygota</taxon>
        <taxon>Neoptera</taxon>
        <taxon>Endopterygota</taxon>
        <taxon>Diptera</taxon>
        <taxon>Nematocera</taxon>
        <taxon>Chironomoidea</taxon>
        <taxon>Chironomidae</taxon>
        <taxon>Chironominae</taxon>
        <taxon>Chironomus</taxon>
    </lineage>
</organism>
<protein>
    <submittedName>
        <fullName evidence="1">Uncharacterized protein</fullName>
    </submittedName>
</protein>
<evidence type="ECO:0000313" key="2">
    <source>
        <dbReference type="Proteomes" id="UP001153620"/>
    </source>
</evidence>
<dbReference type="Proteomes" id="UP001153620">
    <property type="component" value="Chromosome 2"/>
</dbReference>
<evidence type="ECO:0000313" key="1">
    <source>
        <dbReference type="EMBL" id="CAG9801712.1"/>
    </source>
</evidence>
<reference evidence="1" key="2">
    <citation type="submission" date="2022-10" db="EMBL/GenBank/DDBJ databases">
        <authorList>
            <consortium name="ENA_rothamsted_submissions"/>
            <consortium name="culmorum"/>
            <person name="King R."/>
        </authorList>
    </citation>
    <scope>NUCLEOTIDE SEQUENCE</scope>
</reference>
<dbReference type="AlphaFoldDB" id="A0A9N9RS15"/>